<dbReference type="AlphaFoldDB" id="A0A090MQI2"/>
<reference evidence="6" key="2">
    <citation type="submission" date="2014-09" db="EMBL/GenBank/DDBJ databases">
        <authorList>
            <person name="Aslett A.Martin."/>
        </authorList>
    </citation>
    <scope>NUCLEOTIDE SEQUENCE</scope>
    <source>
        <strain evidence="6">ED321 Heterogonic</strain>
    </source>
</reference>
<feature type="transmembrane region" description="Helical" evidence="5">
    <location>
        <begin position="316"/>
        <end position="334"/>
    </location>
</feature>
<name>A0A090MQI2_STRRB</name>
<dbReference type="GO" id="GO:0016020">
    <property type="term" value="C:membrane"/>
    <property type="evidence" value="ECO:0007669"/>
    <property type="project" value="UniProtKB-SubCell"/>
</dbReference>
<comment type="subcellular location">
    <subcellularLocation>
        <location evidence="1">Membrane</location>
        <topology evidence="1">Multi-pass membrane protein</topology>
    </subcellularLocation>
</comment>
<feature type="transmembrane region" description="Helical" evidence="5">
    <location>
        <begin position="118"/>
        <end position="141"/>
    </location>
</feature>
<dbReference type="SMART" id="SM01417">
    <property type="entry name" value="Solute_trans_a"/>
    <property type="match status" value="1"/>
</dbReference>
<evidence type="ECO:0000313" key="7">
    <source>
        <dbReference type="Proteomes" id="UP000035682"/>
    </source>
</evidence>
<evidence type="ECO:0000256" key="5">
    <source>
        <dbReference type="SAM" id="Phobius"/>
    </source>
</evidence>
<keyword evidence="3 5" id="KW-1133">Transmembrane helix</keyword>
<reference evidence="8" key="3">
    <citation type="submission" date="2020-12" db="UniProtKB">
        <authorList>
            <consortium name="WormBaseParasite"/>
        </authorList>
    </citation>
    <scope>IDENTIFICATION</scope>
</reference>
<dbReference type="InterPro" id="IPR005178">
    <property type="entry name" value="Ostalpha/TMEM184C"/>
</dbReference>
<feature type="transmembrane region" description="Helical" evidence="5">
    <location>
        <begin position="248"/>
        <end position="272"/>
    </location>
</feature>
<evidence type="ECO:0000313" key="6">
    <source>
        <dbReference type="EMBL" id="CEF60433.1"/>
    </source>
</evidence>
<dbReference type="WormBase" id="SRAE_X000217100">
    <property type="protein sequence ID" value="SRP02287"/>
    <property type="gene ID" value="WBGene00267749"/>
</dbReference>
<feature type="transmembrane region" description="Helical" evidence="5">
    <location>
        <begin position="284"/>
        <end position="304"/>
    </location>
</feature>
<evidence type="ECO:0000313" key="9">
    <source>
        <dbReference type="WormBase" id="SRAE_X000217100"/>
    </source>
</evidence>
<dbReference type="EMBL" id="LN609398">
    <property type="protein sequence ID" value="CEF60433.1"/>
    <property type="molecule type" value="Genomic_DNA"/>
</dbReference>
<evidence type="ECO:0000313" key="8">
    <source>
        <dbReference type="WBParaSite" id="SRAE_X000217100.1"/>
    </source>
</evidence>
<evidence type="ECO:0000256" key="3">
    <source>
        <dbReference type="ARBA" id="ARBA00022989"/>
    </source>
</evidence>
<dbReference type="GeneID" id="36385243"/>
<dbReference type="RefSeq" id="XP_024499642.1">
    <property type="nucleotide sequence ID" value="XM_024644751.1"/>
</dbReference>
<keyword evidence="2 5" id="KW-0812">Transmembrane</keyword>
<dbReference type="WBParaSite" id="SRAE_X000217100.1">
    <property type="protein sequence ID" value="SRAE_X000217100.1"/>
    <property type="gene ID" value="WBGene00267749"/>
</dbReference>
<dbReference type="PANTHER" id="PTHR23423">
    <property type="entry name" value="ORGANIC SOLUTE TRANSPORTER-RELATED"/>
    <property type="match status" value="1"/>
</dbReference>
<keyword evidence="4 5" id="KW-0472">Membrane</keyword>
<reference evidence="7" key="1">
    <citation type="submission" date="2014-09" db="EMBL/GenBank/DDBJ databases">
        <authorList>
            <person name="Martin A.A."/>
        </authorList>
    </citation>
    <scope>NUCLEOTIDE SEQUENCE</scope>
    <source>
        <strain evidence="7">ED321</strain>
    </source>
</reference>
<dbReference type="OMA" id="CLPMVIP"/>
<evidence type="ECO:0000256" key="4">
    <source>
        <dbReference type="ARBA" id="ARBA00023136"/>
    </source>
</evidence>
<organism evidence="6">
    <name type="scientific">Strongyloides ratti</name>
    <name type="common">Parasitic roundworm</name>
    <dbReference type="NCBI Taxonomy" id="34506"/>
    <lineage>
        <taxon>Eukaryota</taxon>
        <taxon>Metazoa</taxon>
        <taxon>Ecdysozoa</taxon>
        <taxon>Nematoda</taxon>
        <taxon>Chromadorea</taxon>
        <taxon>Rhabditida</taxon>
        <taxon>Tylenchina</taxon>
        <taxon>Panagrolaimomorpha</taxon>
        <taxon>Strongyloidoidea</taxon>
        <taxon>Strongyloididae</taxon>
        <taxon>Strongyloides</taxon>
    </lineage>
</organism>
<dbReference type="Proteomes" id="UP000035682">
    <property type="component" value="Unplaced"/>
</dbReference>
<evidence type="ECO:0000256" key="1">
    <source>
        <dbReference type="ARBA" id="ARBA00004141"/>
    </source>
</evidence>
<proteinExistence type="predicted"/>
<keyword evidence="7" id="KW-1185">Reference proteome</keyword>
<feature type="transmembrane region" description="Helical" evidence="5">
    <location>
        <begin position="153"/>
        <end position="174"/>
    </location>
</feature>
<protein>
    <submittedName>
        <fullName evidence="6 8">Organic solute transporter subunit alpha/Transmembrane protein 184 family-containing protein</fullName>
    </submittedName>
</protein>
<dbReference type="Pfam" id="PF03619">
    <property type="entry name" value="Solute_trans_a"/>
    <property type="match status" value="1"/>
</dbReference>
<accession>A0A090MQI2</accession>
<gene>
    <name evidence="6 8 9" type="ORF">SRAE_X000217100</name>
</gene>
<dbReference type="OrthoDB" id="5832279at2759"/>
<feature type="transmembrane region" description="Helical" evidence="5">
    <location>
        <begin position="180"/>
        <end position="198"/>
    </location>
</feature>
<sequence length="408" mass="46509">MRHQYFKSLQKGFLKRGAIEASRADSKGLSFLKNFFFKNDSNFKKNEEKKRNNNNKKLLKMSVNVENSTTINHKNDLITFLYDNVLKLISGTFLNCSHNPMEIPKSGEFLSKIDTAHLLTLIICSIICFITIIMCIIHISYVQIYVTNSNRKFFILFLAGTAPFVSIAALGAMIAPRIWFLSHLLSFFYFSIGLWIIIRLMMHIVDGRQAVVKKMSETNSKINLQTPPFCCVFPCLPKFSMEIKKIKILEIMVFQSSCIRLIATLLSLALVFEDPQGSGLSLKIIDFMTTPSLLLGIYGCHILVTTISKLEEVMPFRYVAVFRILDIFLMFFGMQQPIFDFIARIGVFGCGDVLPPLESAFFWKNSLIVIESFIVSLISTILLKPSRSALFDKYPNVNLETTTMSHEK</sequence>
<evidence type="ECO:0000256" key="2">
    <source>
        <dbReference type="ARBA" id="ARBA00022692"/>
    </source>
</evidence>
<dbReference type="CTD" id="36385243"/>
<feature type="transmembrane region" description="Helical" evidence="5">
    <location>
        <begin position="361"/>
        <end position="383"/>
    </location>
</feature>